<accession>A0A976IB07</accession>
<dbReference type="Proteomes" id="UP000294530">
    <property type="component" value="Unassembled WGS sequence"/>
</dbReference>
<dbReference type="AlphaFoldDB" id="A0A976IB07"/>
<name>A0A976IB07_BRELC</name>
<dbReference type="EMBL" id="SHOA02000220">
    <property type="protein sequence ID" value="TDH65207.1"/>
    <property type="molecule type" value="Genomic_DNA"/>
</dbReference>
<organism evidence="1 2">
    <name type="scientific">Bremia lactucae</name>
    <name type="common">Lettuce downy mildew</name>
    <dbReference type="NCBI Taxonomy" id="4779"/>
    <lineage>
        <taxon>Eukaryota</taxon>
        <taxon>Sar</taxon>
        <taxon>Stramenopiles</taxon>
        <taxon>Oomycota</taxon>
        <taxon>Peronosporomycetes</taxon>
        <taxon>Peronosporales</taxon>
        <taxon>Peronosporaceae</taxon>
        <taxon>Bremia</taxon>
    </lineage>
</organism>
<gene>
    <name evidence="1" type="ORF">CCR75_001525</name>
</gene>
<dbReference type="OrthoDB" id="72550at2759"/>
<keyword evidence="2" id="KW-1185">Reference proteome</keyword>
<proteinExistence type="predicted"/>
<comment type="caution">
    <text evidence="1">The sequence shown here is derived from an EMBL/GenBank/DDBJ whole genome shotgun (WGS) entry which is preliminary data.</text>
</comment>
<evidence type="ECO:0000313" key="2">
    <source>
        <dbReference type="Proteomes" id="UP000294530"/>
    </source>
</evidence>
<sequence length="104" mass="11349">MFASQNIKGIQQSQYQPHQTFHIPFGNFGQATKCQLPAGAPVYVGVAMQQPQQHQVFWNSVAGQQHEVPKGVNNNISHLLNPASLDTDHSIQRGIDIDAFAGLG</sequence>
<dbReference type="RefSeq" id="XP_067814706.1">
    <property type="nucleotide sequence ID" value="XM_067959627.1"/>
</dbReference>
<dbReference type="GeneID" id="94345298"/>
<reference evidence="1 2" key="1">
    <citation type="journal article" date="2021" name="Genome Biol.">
        <title>AFLAP: assembly-free linkage analysis pipeline using k-mers from genome sequencing data.</title>
        <authorList>
            <person name="Fletcher K."/>
            <person name="Zhang L."/>
            <person name="Gil J."/>
            <person name="Han R."/>
            <person name="Cavanaugh K."/>
            <person name="Michelmore R."/>
        </authorList>
    </citation>
    <scope>NUCLEOTIDE SEQUENCE [LARGE SCALE GENOMIC DNA]</scope>
    <source>
        <strain evidence="1 2">SF5</strain>
    </source>
</reference>
<protein>
    <submittedName>
        <fullName evidence="1">Uncharacterized protein</fullName>
    </submittedName>
</protein>
<dbReference type="KEGG" id="blac:94345298"/>
<evidence type="ECO:0000313" key="1">
    <source>
        <dbReference type="EMBL" id="TDH65207.1"/>
    </source>
</evidence>